<feature type="domain" description="C2H2-type" evidence="1">
    <location>
        <begin position="154"/>
        <end position="177"/>
    </location>
</feature>
<accession>A0A8K0W678</accession>
<sequence length="220" mass="25436">MSFGQQYTDFDNFNVEYGDYELTHDERETVDTVRICAELARAAGNVTNNSLSDVTVSSSSMQAPVEFESSTDAYNQQNLVVSHERDGQEMPDVYQLDTYDQQSQIQHPVSQPFTTVESEAVSTRVVFQTGHQTCNWIEELPYINFDAYPSGALFPCPRCGDDNMYPERDLKRHLNTHLSKKNRQWYYCSQCPDETFARPDLLQRHETRFHGRLPKPSSRR</sequence>
<dbReference type="OrthoDB" id="5042460at2759"/>
<proteinExistence type="predicted"/>
<dbReference type="InterPro" id="IPR013087">
    <property type="entry name" value="Znf_C2H2_type"/>
</dbReference>
<reference evidence="2" key="1">
    <citation type="journal article" date="2021" name="Nat. Commun.">
        <title>Genetic determinants of endophytism in the Arabidopsis root mycobiome.</title>
        <authorList>
            <person name="Mesny F."/>
            <person name="Miyauchi S."/>
            <person name="Thiergart T."/>
            <person name="Pickel B."/>
            <person name="Atanasova L."/>
            <person name="Karlsson M."/>
            <person name="Huettel B."/>
            <person name="Barry K.W."/>
            <person name="Haridas S."/>
            <person name="Chen C."/>
            <person name="Bauer D."/>
            <person name="Andreopoulos W."/>
            <person name="Pangilinan J."/>
            <person name="LaButti K."/>
            <person name="Riley R."/>
            <person name="Lipzen A."/>
            <person name="Clum A."/>
            <person name="Drula E."/>
            <person name="Henrissat B."/>
            <person name="Kohler A."/>
            <person name="Grigoriev I.V."/>
            <person name="Martin F.M."/>
            <person name="Hacquard S."/>
        </authorList>
    </citation>
    <scope>NUCLEOTIDE SEQUENCE</scope>
    <source>
        <strain evidence="2">MPI-SDFR-AT-0068</strain>
    </source>
</reference>
<comment type="caution">
    <text evidence="2">The sequence shown here is derived from an EMBL/GenBank/DDBJ whole genome shotgun (WGS) entry which is preliminary data.</text>
</comment>
<dbReference type="SMART" id="SM00355">
    <property type="entry name" value="ZnF_C2H2"/>
    <property type="match status" value="2"/>
</dbReference>
<evidence type="ECO:0000313" key="2">
    <source>
        <dbReference type="EMBL" id="KAH7232936.1"/>
    </source>
</evidence>
<gene>
    <name evidence="2" type="ORF">BKA59DRAFT_534727</name>
</gene>
<organism evidence="2 3">
    <name type="scientific">Fusarium tricinctum</name>
    <dbReference type="NCBI Taxonomy" id="61284"/>
    <lineage>
        <taxon>Eukaryota</taxon>
        <taxon>Fungi</taxon>
        <taxon>Dikarya</taxon>
        <taxon>Ascomycota</taxon>
        <taxon>Pezizomycotina</taxon>
        <taxon>Sordariomycetes</taxon>
        <taxon>Hypocreomycetidae</taxon>
        <taxon>Hypocreales</taxon>
        <taxon>Nectriaceae</taxon>
        <taxon>Fusarium</taxon>
        <taxon>Fusarium tricinctum species complex</taxon>
    </lineage>
</organism>
<dbReference type="Gene3D" id="3.30.160.60">
    <property type="entry name" value="Classic Zinc Finger"/>
    <property type="match status" value="1"/>
</dbReference>
<keyword evidence="3" id="KW-1185">Reference proteome</keyword>
<evidence type="ECO:0000313" key="3">
    <source>
        <dbReference type="Proteomes" id="UP000813427"/>
    </source>
</evidence>
<feature type="domain" description="C2H2-type" evidence="1">
    <location>
        <begin position="186"/>
        <end position="210"/>
    </location>
</feature>
<dbReference type="AlphaFoldDB" id="A0A8K0W678"/>
<dbReference type="EMBL" id="JAGPXF010000008">
    <property type="protein sequence ID" value="KAH7232936.1"/>
    <property type="molecule type" value="Genomic_DNA"/>
</dbReference>
<protein>
    <recommendedName>
        <fullName evidence="1">C2H2-type domain-containing protein</fullName>
    </recommendedName>
</protein>
<name>A0A8K0W678_9HYPO</name>
<dbReference type="Proteomes" id="UP000813427">
    <property type="component" value="Unassembled WGS sequence"/>
</dbReference>
<evidence type="ECO:0000259" key="1">
    <source>
        <dbReference type="SMART" id="SM00355"/>
    </source>
</evidence>